<dbReference type="RefSeq" id="WP_102599019.1">
    <property type="nucleotide sequence ID" value="NZ_JBQEJV010000052.1"/>
</dbReference>
<evidence type="ECO:0000256" key="1">
    <source>
        <dbReference type="ARBA" id="ARBA00023239"/>
    </source>
</evidence>
<dbReference type="PRINTS" id="PR00146">
    <property type="entry name" value="DHPICSNTHASE"/>
</dbReference>
<evidence type="ECO:0000256" key="3">
    <source>
        <dbReference type="PIRSR" id="PIRSR001365-1"/>
    </source>
</evidence>
<protein>
    <submittedName>
        <fullName evidence="5">Dihydrodipicolinate synthase family protein</fullName>
    </submittedName>
</protein>
<dbReference type="InterPro" id="IPR013785">
    <property type="entry name" value="Aldolase_TIM"/>
</dbReference>
<dbReference type="PANTHER" id="PTHR12128">
    <property type="entry name" value="DIHYDRODIPICOLINATE SYNTHASE"/>
    <property type="match status" value="1"/>
</dbReference>
<comment type="similarity">
    <text evidence="2">Belongs to the DapA family.</text>
</comment>
<dbReference type="Pfam" id="PF00701">
    <property type="entry name" value="DHDPS"/>
    <property type="match status" value="1"/>
</dbReference>
<evidence type="ECO:0000313" key="5">
    <source>
        <dbReference type="EMBL" id="PMQ18899.1"/>
    </source>
</evidence>
<dbReference type="CDD" id="cd00408">
    <property type="entry name" value="DHDPS-like"/>
    <property type="match status" value="1"/>
</dbReference>
<name>A0A2N7RYD2_9MICC</name>
<feature type="binding site" evidence="4">
    <location>
        <position position="207"/>
    </location>
    <ligand>
        <name>pyruvate</name>
        <dbReference type="ChEBI" id="CHEBI:15361"/>
    </ligand>
</feature>
<proteinExistence type="inferred from homology"/>
<reference evidence="5 6" key="1">
    <citation type="journal article" date="2017" name="Elife">
        <title>Extensive horizontal gene transfer in cheese-associated bacteria.</title>
        <authorList>
            <person name="Bonham K.S."/>
            <person name="Wolfe B.E."/>
            <person name="Dutton R.J."/>
        </authorList>
    </citation>
    <scope>NUCLEOTIDE SEQUENCE [LARGE SCALE GENOMIC DNA]</scope>
    <source>
        <strain evidence="5 6">JB182</strain>
    </source>
</reference>
<evidence type="ECO:0000313" key="6">
    <source>
        <dbReference type="Proteomes" id="UP000235739"/>
    </source>
</evidence>
<sequence>MSQTRKPWQGVHVASSLQFNEDLSVDYDGFAEHVAFLAANGCDGIAPNGSLGEYQALTEEERARVITTAVQAAPDGFTIMAGIGSYGGLQARHWANQAAEAGASSVMLLPPNIYRANDDEVMEHYRLVAEVGLPVVAYNNPIDTKVDLTPKLIARLFEAGYIVGVKEFTGDVRRAYEISELVPELDLLIGTDDSVLEMGIAGAVGWVSGYTNAFPQTMMELYNLSTSGDLNDLEKAKALYRESHSLLRWDTKTEFVQAIKLSMDIAGLKGGACRPPRGPLSAEFHKAITADTEVALAHGYK</sequence>
<dbReference type="PIRSF" id="PIRSF001365">
    <property type="entry name" value="DHDPS"/>
    <property type="match status" value="1"/>
</dbReference>
<dbReference type="Proteomes" id="UP000235739">
    <property type="component" value="Unassembled WGS sequence"/>
</dbReference>
<dbReference type="GO" id="GO:0008840">
    <property type="term" value="F:4-hydroxy-tetrahydrodipicolinate synthase activity"/>
    <property type="evidence" value="ECO:0007669"/>
    <property type="project" value="TreeGrafter"/>
</dbReference>
<evidence type="ECO:0000256" key="2">
    <source>
        <dbReference type="PIRNR" id="PIRNR001365"/>
    </source>
</evidence>
<dbReference type="Gene3D" id="3.20.20.70">
    <property type="entry name" value="Aldolase class I"/>
    <property type="match status" value="1"/>
</dbReference>
<feature type="active site" description="Proton donor/acceptor" evidence="3">
    <location>
        <position position="138"/>
    </location>
</feature>
<evidence type="ECO:0000256" key="4">
    <source>
        <dbReference type="PIRSR" id="PIRSR001365-2"/>
    </source>
</evidence>
<organism evidence="5 6">
    <name type="scientific">Glutamicibacter arilaitensis</name>
    <dbReference type="NCBI Taxonomy" id="256701"/>
    <lineage>
        <taxon>Bacteria</taxon>
        <taxon>Bacillati</taxon>
        <taxon>Actinomycetota</taxon>
        <taxon>Actinomycetes</taxon>
        <taxon>Micrococcales</taxon>
        <taxon>Micrococcaceae</taxon>
        <taxon>Glutamicibacter</taxon>
    </lineage>
</organism>
<dbReference type="InterPro" id="IPR002220">
    <property type="entry name" value="DapA-like"/>
</dbReference>
<dbReference type="SUPFAM" id="SSF51569">
    <property type="entry name" value="Aldolase"/>
    <property type="match status" value="1"/>
</dbReference>
<dbReference type="PANTHER" id="PTHR12128:SF72">
    <property type="entry name" value="DIHYDRODIPICOLINATE SYNTHASE"/>
    <property type="match status" value="1"/>
</dbReference>
<dbReference type="SMART" id="SM01130">
    <property type="entry name" value="DHDPS"/>
    <property type="match status" value="1"/>
</dbReference>
<dbReference type="AlphaFoldDB" id="A0A2N7RYD2"/>
<accession>A0A2N7RYD2</accession>
<feature type="active site" description="Schiff-base intermediate with substrate" evidence="3">
    <location>
        <position position="166"/>
    </location>
</feature>
<keyword evidence="1 2" id="KW-0456">Lyase</keyword>
<dbReference type="EMBL" id="PNQX01000003">
    <property type="protein sequence ID" value="PMQ18899.1"/>
    <property type="molecule type" value="Genomic_DNA"/>
</dbReference>
<gene>
    <name evidence="5" type="ORF">CIK84_16085</name>
</gene>
<comment type="caution">
    <text evidence="5">The sequence shown here is derived from an EMBL/GenBank/DDBJ whole genome shotgun (WGS) entry which is preliminary data.</text>
</comment>